<evidence type="ECO:0000256" key="1">
    <source>
        <dbReference type="SAM" id="Phobius"/>
    </source>
</evidence>
<evidence type="ECO:0000259" key="2">
    <source>
        <dbReference type="Pfam" id="PF01757"/>
    </source>
</evidence>
<feature type="transmembrane region" description="Helical" evidence="1">
    <location>
        <begin position="306"/>
        <end position="325"/>
    </location>
</feature>
<dbReference type="PANTHER" id="PTHR23028">
    <property type="entry name" value="ACETYLTRANSFERASE"/>
    <property type="match status" value="1"/>
</dbReference>
<dbReference type="GO" id="GO:0016747">
    <property type="term" value="F:acyltransferase activity, transferring groups other than amino-acyl groups"/>
    <property type="evidence" value="ECO:0007669"/>
    <property type="project" value="InterPro"/>
</dbReference>
<feature type="transmembrane region" description="Helical" evidence="1">
    <location>
        <begin position="179"/>
        <end position="196"/>
    </location>
</feature>
<gene>
    <name evidence="3" type="ORF">L6654_41540</name>
</gene>
<proteinExistence type="predicted"/>
<dbReference type="Pfam" id="PF01757">
    <property type="entry name" value="Acyl_transf_3"/>
    <property type="match status" value="1"/>
</dbReference>
<accession>A0A9X1UJZ8</accession>
<feature type="transmembrane region" description="Helical" evidence="1">
    <location>
        <begin position="229"/>
        <end position="246"/>
    </location>
</feature>
<evidence type="ECO:0000313" key="3">
    <source>
        <dbReference type="EMBL" id="MCG2633047.1"/>
    </source>
</evidence>
<name>A0A9X1UJZ8_9BRAD</name>
<feature type="domain" description="Acyltransferase 3" evidence="2">
    <location>
        <begin position="10"/>
        <end position="345"/>
    </location>
</feature>
<feature type="transmembrane region" description="Helical" evidence="1">
    <location>
        <begin position="203"/>
        <end position="223"/>
    </location>
</feature>
<dbReference type="InterPro" id="IPR002656">
    <property type="entry name" value="Acyl_transf_3_dom"/>
</dbReference>
<keyword evidence="3" id="KW-0012">Acyltransferase</keyword>
<organism evidence="3 4">
    <name type="scientific">Bradyrhizobium zhengyangense</name>
    <dbReference type="NCBI Taxonomy" id="2911009"/>
    <lineage>
        <taxon>Bacteria</taxon>
        <taxon>Pseudomonadati</taxon>
        <taxon>Pseudomonadota</taxon>
        <taxon>Alphaproteobacteria</taxon>
        <taxon>Hyphomicrobiales</taxon>
        <taxon>Nitrobacteraceae</taxon>
        <taxon>Bradyrhizobium</taxon>
    </lineage>
</organism>
<comment type="caution">
    <text evidence="3">The sequence shown here is derived from an EMBL/GenBank/DDBJ whole genome shotgun (WGS) entry which is preliminary data.</text>
</comment>
<dbReference type="AlphaFoldDB" id="A0A9X1UJZ8"/>
<feature type="transmembrane region" description="Helical" evidence="1">
    <location>
        <begin position="332"/>
        <end position="349"/>
    </location>
</feature>
<keyword evidence="1" id="KW-0472">Membrane</keyword>
<keyword evidence="3" id="KW-0808">Transferase</keyword>
<feature type="transmembrane region" description="Helical" evidence="1">
    <location>
        <begin position="38"/>
        <end position="56"/>
    </location>
</feature>
<feature type="transmembrane region" description="Helical" evidence="1">
    <location>
        <begin position="149"/>
        <end position="173"/>
    </location>
</feature>
<feature type="transmembrane region" description="Helical" evidence="1">
    <location>
        <begin position="76"/>
        <end position="97"/>
    </location>
</feature>
<dbReference type="PANTHER" id="PTHR23028:SF134">
    <property type="entry name" value="PUTATIVE (AFU_ORTHOLOGUE AFUA_4G08520)-RELATED"/>
    <property type="match status" value="1"/>
</dbReference>
<protein>
    <submittedName>
        <fullName evidence="3">Acyltransferase</fullName>
    </submittedName>
</protein>
<dbReference type="InterPro" id="IPR050879">
    <property type="entry name" value="Acyltransferase_3"/>
</dbReference>
<feature type="transmembrane region" description="Helical" evidence="1">
    <location>
        <begin position="267"/>
        <end position="286"/>
    </location>
</feature>
<dbReference type="EMBL" id="JAKLTY010000060">
    <property type="protein sequence ID" value="MCG2633047.1"/>
    <property type="molecule type" value="Genomic_DNA"/>
</dbReference>
<keyword evidence="1" id="KW-0812">Transmembrane</keyword>
<dbReference type="Proteomes" id="UP001139054">
    <property type="component" value="Unassembled WGS sequence"/>
</dbReference>
<evidence type="ECO:0000313" key="4">
    <source>
        <dbReference type="Proteomes" id="UP001139054"/>
    </source>
</evidence>
<dbReference type="RefSeq" id="WP_237892148.1">
    <property type="nucleotide sequence ID" value="NZ_JAKLTY010000060.1"/>
</dbReference>
<reference evidence="3" key="1">
    <citation type="submission" date="2022-01" db="EMBL/GenBank/DDBJ databases">
        <title>Genome sequnece data of strain Bradyrhizobium sp. nov.</title>
        <authorList>
            <person name="Zhang J."/>
        </authorList>
    </citation>
    <scope>NUCLEOTIDE SEQUENCE</scope>
    <source>
        <strain evidence="3">WYCCWR 13023</strain>
    </source>
</reference>
<sequence length="383" mass="43164">MNAHYRAFGGFRFALALTVVLSHTWFLTFSERNFIQDIGIGNFAVMGFFVLSGYIISEAVDAFYANRAGAFTANRLLRLVPPYWAAAVVSIAVHWTVTRYGTLKLPDYETPPEVMFSARNFLVQITAIIPVFNFNQFLPRIEWYYFVRFAWAIFVEFVFYFSIAICISLWPIAKRFVSLRTYLAICAMGAIAVHGVNEFVHHLHTSFAFIPYFVLGASLYWATSKRERLAWAIAGACYLLIAFHFTRYTQGQLSAYADWWSGMRKPVVLVPTVIMLAIPLIMLWLSEIELTDRSKLTDSALGDLTYPVYLNHYAVLVAIYSFVAVRSVAAQIAAIVVSLVLSWLLHQAIEAPMSSLRDRLRGKSLIKSGKAPASQIKLGATAP</sequence>
<keyword evidence="1" id="KW-1133">Transmembrane helix</keyword>